<dbReference type="EMBL" id="CM045759">
    <property type="protein sequence ID" value="KAI8019756.1"/>
    <property type="molecule type" value="Genomic_DNA"/>
</dbReference>
<evidence type="ECO:0000313" key="2">
    <source>
        <dbReference type="Proteomes" id="UP001060215"/>
    </source>
</evidence>
<sequence length="72" mass="8253">MGSMTAPYYNSRATKIAVVTNGEGYFEMACPHLSSLEFGGLAAERKARGREDRTKEERRAWPKLRKWFKTVI</sequence>
<accession>A0ACC0I2R0</accession>
<proteinExistence type="predicted"/>
<protein>
    <submittedName>
        <fullName evidence="1">Cupincin</fullName>
    </submittedName>
</protein>
<dbReference type="Proteomes" id="UP001060215">
    <property type="component" value="Chromosome 2"/>
</dbReference>
<organism evidence="1 2">
    <name type="scientific">Camellia lanceoleosa</name>
    <dbReference type="NCBI Taxonomy" id="1840588"/>
    <lineage>
        <taxon>Eukaryota</taxon>
        <taxon>Viridiplantae</taxon>
        <taxon>Streptophyta</taxon>
        <taxon>Embryophyta</taxon>
        <taxon>Tracheophyta</taxon>
        <taxon>Spermatophyta</taxon>
        <taxon>Magnoliopsida</taxon>
        <taxon>eudicotyledons</taxon>
        <taxon>Gunneridae</taxon>
        <taxon>Pentapetalae</taxon>
        <taxon>asterids</taxon>
        <taxon>Ericales</taxon>
        <taxon>Theaceae</taxon>
        <taxon>Camellia</taxon>
    </lineage>
</organism>
<gene>
    <name evidence="1" type="ORF">LOK49_LG04G02516</name>
</gene>
<keyword evidence="2" id="KW-1185">Reference proteome</keyword>
<reference evidence="1 2" key="1">
    <citation type="journal article" date="2022" name="Plant J.">
        <title>Chromosome-level genome of Camellia lanceoleosa provides a valuable resource for understanding genome evolution and self-incompatibility.</title>
        <authorList>
            <person name="Gong W."/>
            <person name="Xiao S."/>
            <person name="Wang L."/>
            <person name="Liao Z."/>
            <person name="Chang Y."/>
            <person name="Mo W."/>
            <person name="Hu G."/>
            <person name="Li W."/>
            <person name="Zhao G."/>
            <person name="Zhu H."/>
            <person name="Hu X."/>
            <person name="Ji K."/>
            <person name="Xiang X."/>
            <person name="Song Q."/>
            <person name="Yuan D."/>
            <person name="Jin S."/>
            <person name="Zhang L."/>
        </authorList>
    </citation>
    <scope>NUCLEOTIDE SEQUENCE [LARGE SCALE GENOMIC DNA]</scope>
    <source>
        <strain evidence="1">SQ_2022a</strain>
    </source>
</reference>
<evidence type="ECO:0000313" key="1">
    <source>
        <dbReference type="EMBL" id="KAI8019756.1"/>
    </source>
</evidence>
<comment type="caution">
    <text evidence="1">The sequence shown here is derived from an EMBL/GenBank/DDBJ whole genome shotgun (WGS) entry which is preliminary data.</text>
</comment>
<name>A0ACC0I2R0_9ERIC</name>